<evidence type="ECO:0000313" key="2">
    <source>
        <dbReference type="Proteomes" id="UP000529710"/>
    </source>
</evidence>
<comment type="caution">
    <text evidence="1">The sequence shown here is derived from an EMBL/GenBank/DDBJ whole genome shotgun (WGS) entry which is preliminary data.</text>
</comment>
<dbReference type="Proteomes" id="UP000529710">
    <property type="component" value="Unassembled WGS sequence"/>
</dbReference>
<proteinExistence type="predicted"/>
<evidence type="ECO:0000313" key="1">
    <source>
        <dbReference type="EMBL" id="NMM96530.1"/>
    </source>
</evidence>
<protein>
    <submittedName>
        <fullName evidence="1">Uncharacterized protein</fullName>
    </submittedName>
</protein>
<organism evidence="1 2">
    <name type="scientific">Bifidobacterium erythrocebi</name>
    <dbReference type="NCBI Taxonomy" id="2675325"/>
    <lineage>
        <taxon>Bacteria</taxon>
        <taxon>Bacillati</taxon>
        <taxon>Actinomycetota</taxon>
        <taxon>Actinomycetes</taxon>
        <taxon>Bifidobacteriales</taxon>
        <taxon>Bifidobacteriaceae</taxon>
        <taxon>Bifidobacterium</taxon>
    </lineage>
</organism>
<gene>
    <name evidence="1" type="ORF">G1C98_1266</name>
</gene>
<sequence length="75" mass="8294">MALTETHDYDDIIDLPHHQSRRHARMPLQSRAAQFMPFAALTGYDAVIEQTARANEEAVAKANAPIDVADGYMPA</sequence>
<reference evidence="1 2" key="1">
    <citation type="submission" date="2020-02" db="EMBL/GenBank/DDBJ databases">
        <title>Characterization of phylogenetic diversity of novel bifidobacterial species isolated in Czech ZOOs.</title>
        <authorList>
            <person name="Lugli G.A."/>
            <person name="Vera N.B."/>
            <person name="Ventura M."/>
        </authorList>
    </citation>
    <scope>NUCLEOTIDE SEQUENCE [LARGE SCALE GENOMIC DNA]</scope>
    <source>
        <strain evidence="1 2">DSM 109960</strain>
    </source>
</reference>
<dbReference type="AlphaFoldDB" id="A0A7Y0EU85"/>
<dbReference type="RefSeq" id="WP_169080402.1">
    <property type="nucleotide sequence ID" value="NZ_JAAIIF010000009.1"/>
</dbReference>
<dbReference type="EMBL" id="JAAIIF010000009">
    <property type="protein sequence ID" value="NMM96530.1"/>
    <property type="molecule type" value="Genomic_DNA"/>
</dbReference>
<keyword evidence="2" id="KW-1185">Reference proteome</keyword>
<name>A0A7Y0EU85_9BIFI</name>
<accession>A0A7Y0EU85</accession>